<dbReference type="AlphaFoldDB" id="X0S3M4"/>
<name>X0S3M4_9ZZZZ</name>
<sequence length="75" mass="8154">MKIGVDKFMHFMVNFGLVLTIGMMGFLPHGIVCAGLLSAGKEGVDYEDNREWNWGDIAADCIGIGFGTLLVVFLT</sequence>
<proteinExistence type="predicted"/>
<feature type="transmembrane region" description="Helical" evidence="1">
    <location>
        <begin position="57"/>
        <end position="74"/>
    </location>
</feature>
<comment type="caution">
    <text evidence="2">The sequence shown here is derived from an EMBL/GenBank/DDBJ whole genome shotgun (WGS) entry which is preliminary data.</text>
</comment>
<dbReference type="EMBL" id="BARS01006919">
    <property type="protein sequence ID" value="GAF75624.1"/>
    <property type="molecule type" value="Genomic_DNA"/>
</dbReference>
<reference evidence="2" key="1">
    <citation type="journal article" date="2014" name="Front. Microbiol.">
        <title>High frequency of phylogenetically diverse reductive dehalogenase-homologous genes in deep subseafloor sedimentary metagenomes.</title>
        <authorList>
            <person name="Kawai M."/>
            <person name="Futagami T."/>
            <person name="Toyoda A."/>
            <person name="Takaki Y."/>
            <person name="Nishi S."/>
            <person name="Hori S."/>
            <person name="Arai W."/>
            <person name="Tsubouchi T."/>
            <person name="Morono Y."/>
            <person name="Uchiyama I."/>
            <person name="Ito T."/>
            <person name="Fujiyama A."/>
            <person name="Inagaki F."/>
            <person name="Takami H."/>
        </authorList>
    </citation>
    <scope>NUCLEOTIDE SEQUENCE</scope>
    <source>
        <strain evidence="2">Expedition CK06-06</strain>
    </source>
</reference>
<feature type="transmembrane region" description="Helical" evidence="1">
    <location>
        <begin position="12"/>
        <end position="37"/>
    </location>
</feature>
<organism evidence="2">
    <name type="scientific">marine sediment metagenome</name>
    <dbReference type="NCBI Taxonomy" id="412755"/>
    <lineage>
        <taxon>unclassified sequences</taxon>
        <taxon>metagenomes</taxon>
        <taxon>ecological metagenomes</taxon>
    </lineage>
</organism>
<keyword evidence="1" id="KW-0472">Membrane</keyword>
<accession>X0S3M4</accession>
<protein>
    <submittedName>
        <fullName evidence="2">Uncharacterized protein</fullName>
    </submittedName>
</protein>
<evidence type="ECO:0000313" key="2">
    <source>
        <dbReference type="EMBL" id="GAF75624.1"/>
    </source>
</evidence>
<evidence type="ECO:0000256" key="1">
    <source>
        <dbReference type="SAM" id="Phobius"/>
    </source>
</evidence>
<gene>
    <name evidence="2" type="ORF">S01H1_13410</name>
</gene>
<keyword evidence="1" id="KW-1133">Transmembrane helix</keyword>
<keyword evidence="1" id="KW-0812">Transmembrane</keyword>